<proteinExistence type="predicted"/>
<dbReference type="Gene3D" id="2.60.40.4070">
    <property type="match status" value="1"/>
</dbReference>
<dbReference type="EMBL" id="DRQG01000115">
    <property type="protein sequence ID" value="HGY56554.1"/>
    <property type="molecule type" value="Genomic_DNA"/>
</dbReference>
<dbReference type="Gene3D" id="2.130.10.130">
    <property type="entry name" value="Integrin alpha, N-terminal"/>
    <property type="match status" value="2"/>
</dbReference>
<evidence type="ECO:0000256" key="2">
    <source>
        <dbReference type="SAM" id="MobiDB-lite"/>
    </source>
</evidence>
<dbReference type="AlphaFoldDB" id="A0A7V4WVN6"/>
<dbReference type="PANTHER" id="PTHR46580:SF4">
    <property type="entry name" value="ATP_GTP-BINDING PROTEIN"/>
    <property type="match status" value="1"/>
</dbReference>
<evidence type="ECO:0000256" key="3">
    <source>
        <dbReference type="SAM" id="SignalP"/>
    </source>
</evidence>
<accession>A0A7V4WVN6</accession>
<dbReference type="Proteomes" id="UP000885779">
    <property type="component" value="Unassembled WGS sequence"/>
</dbReference>
<dbReference type="SUPFAM" id="SSF69318">
    <property type="entry name" value="Integrin alpha N-terminal domain"/>
    <property type="match status" value="2"/>
</dbReference>
<name>A0A7V4WVN6_CALAY</name>
<dbReference type="InterPro" id="IPR013517">
    <property type="entry name" value="FG-GAP"/>
</dbReference>
<evidence type="ECO:0000259" key="4">
    <source>
        <dbReference type="Pfam" id="PF13860"/>
    </source>
</evidence>
<protein>
    <submittedName>
        <fullName evidence="5">T9SS type A sorting domain-containing protein</fullName>
    </submittedName>
</protein>
<comment type="caution">
    <text evidence="5">The sequence shown here is derived from an EMBL/GenBank/DDBJ whole genome shotgun (WGS) entry which is preliminary data.</text>
</comment>
<feature type="domain" description="FlgD/Vpr Ig-like" evidence="4">
    <location>
        <begin position="499"/>
        <end position="552"/>
    </location>
</feature>
<dbReference type="InterPro" id="IPR028994">
    <property type="entry name" value="Integrin_alpha_N"/>
</dbReference>
<feature type="region of interest" description="Disordered" evidence="2">
    <location>
        <begin position="166"/>
        <end position="187"/>
    </location>
</feature>
<dbReference type="NCBIfam" id="TIGR04183">
    <property type="entry name" value="Por_Secre_tail"/>
    <property type="match status" value="1"/>
</dbReference>
<sequence length="566" mass="60945">MKKSATILTAMLFLVFMAVPMLAQDFVADGYTKILELNEFDGAPHWPIVADEVHAGYDLDQDGNLEFIFLADHSNPNGPSGAGWSDGHSVYVYEWNGSAFEKMWSWADTSLKTGGASFPTMAVADLDGDGNQEIVLGMPSGSNWPAPDVSPTVIYIFEFSTDGGPAEPTASWTANSDPGSNTRPSGMAAGDIDGDGVQEVAVGFRAFSTASTNDALMIFSIDGGFAGDFTQFKTEMIDTTGDWGSVYAVDITDLDNDGNLEAYFSTDNHTIYEASGADTYTLNYVQSPSLGAWTIQGTVQADIDGDGMNELVWGHWSSGALRILRGISDVSAIDSTNEAEVRVVEPGGCRGLTAGDFDKDGNLDIFMGGNYAGSVWRIEYKGTGDIADSNSYTYEKVYQDTVPGGGARVYSVSFPGDNFALKQGGTSYTDMNKNGKPELLIAYEDGDSLQSWIVMVENDSVMTGIAVEPGRQVLKTYTLHQNYPNPFNPTTTIAYELATTENISLKIYDVLGREVKTLVNGVVPAGKHTISWDGTNNAGNKVSSGVYIYSLEVGNHKLHKRMTLMK</sequence>
<organism evidence="5">
    <name type="scientific">Caldithrix abyssi</name>
    <dbReference type="NCBI Taxonomy" id="187145"/>
    <lineage>
        <taxon>Bacteria</taxon>
        <taxon>Pseudomonadati</taxon>
        <taxon>Calditrichota</taxon>
        <taxon>Calditrichia</taxon>
        <taxon>Calditrichales</taxon>
        <taxon>Calditrichaceae</taxon>
        <taxon>Caldithrix</taxon>
    </lineage>
</organism>
<dbReference type="InterPro" id="IPR026444">
    <property type="entry name" value="Secre_tail"/>
</dbReference>
<keyword evidence="1 3" id="KW-0732">Signal</keyword>
<evidence type="ECO:0000256" key="1">
    <source>
        <dbReference type="ARBA" id="ARBA00022729"/>
    </source>
</evidence>
<dbReference type="Pfam" id="PF13517">
    <property type="entry name" value="FG-GAP_3"/>
    <property type="match status" value="2"/>
</dbReference>
<dbReference type="Pfam" id="PF13860">
    <property type="entry name" value="FlgD_ig"/>
    <property type="match status" value="1"/>
</dbReference>
<feature type="signal peptide" evidence="3">
    <location>
        <begin position="1"/>
        <end position="23"/>
    </location>
</feature>
<feature type="chain" id="PRO_5031126092" evidence="3">
    <location>
        <begin position="24"/>
        <end position="566"/>
    </location>
</feature>
<reference evidence="5" key="1">
    <citation type="journal article" date="2020" name="mSystems">
        <title>Genome- and Community-Level Interaction Insights into Carbon Utilization and Element Cycling Functions of Hydrothermarchaeota in Hydrothermal Sediment.</title>
        <authorList>
            <person name="Zhou Z."/>
            <person name="Liu Y."/>
            <person name="Xu W."/>
            <person name="Pan J."/>
            <person name="Luo Z.H."/>
            <person name="Li M."/>
        </authorList>
    </citation>
    <scope>NUCLEOTIDE SEQUENCE [LARGE SCALE GENOMIC DNA]</scope>
    <source>
        <strain evidence="5">HyVt-577</strain>
    </source>
</reference>
<dbReference type="InterPro" id="IPR025965">
    <property type="entry name" value="FlgD/Vpr_Ig-like"/>
</dbReference>
<dbReference type="PANTHER" id="PTHR46580">
    <property type="entry name" value="SENSOR KINASE-RELATED"/>
    <property type="match status" value="1"/>
</dbReference>
<evidence type="ECO:0000313" key="5">
    <source>
        <dbReference type="EMBL" id="HGY56554.1"/>
    </source>
</evidence>
<feature type="compositionally biased region" description="Polar residues" evidence="2">
    <location>
        <begin position="170"/>
        <end position="184"/>
    </location>
</feature>
<gene>
    <name evidence="5" type="ORF">ENK44_12670</name>
</gene>